<evidence type="ECO:0000313" key="2">
    <source>
        <dbReference type="EMBL" id="MDP9974556.1"/>
    </source>
</evidence>
<sequence>MDADLSQQSLKFFVWHRRQSAVELTDNLRKIFYKLARSHYDKKMRGEEMRVLRVLSATMLSLGAAASHAQIATGNYTSKPSASLPPALTGQQYSAARERLLASGWEPYRARDADRCESGDERCQGRPEMQSCSGSGRASCRFLWRKNGVVATLTTAGEVRPTVVAVEEDSGPVAPAPAAQPLPAANPHVGVQSAGVTSKAQQKQTGSERAMSDEIAVGGQPITQFKSAGWTCETEGGRTEHRFNSDGTYLTKYQGYNNSRMYFTGRFQLQGNRLLLTKTASKIEQLPQGVLGLSAQWTRGQVQENPLRSTRYLQEIMLETLGDKIRMRTVAYANPDGRNRMVKEEIQLCKADPTVTVFLEGARRAIPREMLD</sequence>
<accession>A0AAW8ERV1</accession>
<name>A0AAW8ERV1_VARPD</name>
<comment type="caution">
    <text evidence="2">The sequence shown here is derived from an EMBL/GenBank/DDBJ whole genome shotgun (WGS) entry which is preliminary data.</text>
</comment>
<dbReference type="Proteomes" id="UP001224845">
    <property type="component" value="Unassembled WGS sequence"/>
</dbReference>
<feature type="compositionally biased region" description="Basic and acidic residues" evidence="1">
    <location>
        <begin position="113"/>
        <end position="125"/>
    </location>
</feature>
<evidence type="ECO:0000256" key="1">
    <source>
        <dbReference type="SAM" id="MobiDB-lite"/>
    </source>
</evidence>
<evidence type="ECO:0000313" key="3">
    <source>
        <dbReference type="Proteomes" id="UP001224845"/>
    </source>
</evidence>
<dbReference type="RefSeq" id="WP_307596654.1">
    <property type="nucleotide sequence ID" value="NZ_JAUSRV010000018.1"/>
</dbReference>
<proteinExistence type="predicted"/>
<reference evidence="2" key="1">
    <citation type="submission" date="2023-07" db="EMBL/GenBank/DDBJ databases">
        <title>Sorghum-associated microbial communities from plants grown in Nebraska, USA.</title>
        <authorList>
            <person name="Schachtman D."/>
        </authorList>
    </citation>
    <scope>NUCLEOTIDE SEQUENCE</scope>
    <source>
        <strain evidence="2">DS3315</strain>
    </source>
</reference>
<dbReference type="AlphaFoldDB" id="A0AAW8ERV1"/>
<protein>
    <submittedName>
        <fullName evidence="2">Uncharacterized protein</fullName>
    </submittedName>
</protein>
<dbReference type="EMBL" id="JAUSRV010000018">
    <property type="protein sequence ID" value="MDP9974556.1"/>
    <property type="molecule type" value="Genomic_DNA"/>
</dbReference>
<gene>
    <name evidence="2" type="ORF">J2W39_005825</name>
</gene>
<organism evidence="2 3">
    <name type="scientific">Variovorax paradoxus</name>
    <dbReference type="NCBI Taxonomy" id="34073"/>
    <lineage>
        <taxon>Bacteria</taxon>
        <taxon>Pseudomonadati</taxon>
        <taxon>Pseudomonadota</taxon>
        <taxon>Betaproteobacteria</taxon>
        <taxon>Burkholderiales</taxon>
        <taxon>Comamonadaceae</taxon>
        <taxon>Variovorax</taxon>
    </lineage>
</organism>
<feature type="region of interest" description="Disordered" evidence="1">
    <location>
        <begin position="113"/>
        <end position="135"/>
    </location>
</feature>